<dbReference type="InterPro" id="IPR005152">
    <property type="entry name" value="Lipase_secreted"/>
</dbReference>
<evidence type="ECO:0000256" key="1">
    <source>
        <dbReference type="SAM" id="SignalP"/>
    </source>
</evidence>
<dbReference type="OrthoDB" id="4857813at2"/>
<dbReference type="PANTHER" id="PTHR34853">
    <property type="match status" value="1"/>
</dbReference>
<sequence length="418" mass="43730">MKTSMKTRLLALACAGLVLATATAPAALAATGTSSATPSALSSGTSSGTVIADGRGSVVSAELLARLSAAQVKATLTERGYPVPPRPQGADLYAVVYRTVAVDGTPTTASGVVALPARSRRGLWTVSYEHGTLATKAYAGSVSDGDGRAVPLMFAAAGFAGIAPDYLGLGTGPGFHPYMDAATEASASADLLRAAGELARRQGRTLSGDVLVTGFSQGGHAAMALSKALREDSGYRLRGVAPIAGPYHVRRAEMPALLQGRLDPHVATYYLAYWTVSMNRLHHLYDSPSEAFRDPGVERLFDGQHGFDEIVAGLPASHRDLLTDAYLKRVAQPSGSLLKAMVDNDATCAGWRPGVPVRLYAGRGDREVVIANSRLCLKELKASGVKATLTDVGNVDHMTSPLRAMPRILDWFTGLRGA</sequence>
<proteinExistence type="predicted"/>
<dbReference type="RefSeq" id="WP_146178284.1">
    <property type="nucleotide sequence ID" value="NZ_PVNG01000010.1"/>
</dbReference>
<dbReference type="PIRSF" id="PIRSF029171">
    <property type="entry name" value="Esterase_LipA"/>
    <property type="match status" value="1"/>
</dbReference>
<gene>
    <name evidence="2" type="ORF">B0I32_110146</name>
</gene>
<keyword evidence="1" id="KW-0732">Signal</keyword>
<evidence type="ECO:0008006" key="4">
    <source>
        <dbReference type="Google" id="ProtNLM"/>
    </source>
</evidence>
<comment type="caution">
    <text evidence="2">The sequence shown here is derived from an EMBL/GenBank/DDBJ whole genome shotgun (WGS) entry which is preliminary data.</text>
</comment>
<dbReference type="SUPFAM" id="SSF53474">
    <property type="entry name" value="alpha/beta-Hydrolases"/>
    <property type="match status" value="1"/>
</dbReference>
<organism evidence="2 3">
    <name type="scientific">Nonomuraea fuscirosea</name>
    <dbReference type="NCBI Taxonomy" id="1291556"/>
    <lineage>
        <taxon>Bacteria</taxon>
        <taxon>Bacillati</taxon>
        <taxon>Actinomycetota</taxon>
        <taxon>Actinomycetes</taxon>
        <taxon>Streptosporangiales</taxon>
        <taxon>Streptosporangiaceae</taxon>
        <taxon>Nonomuraea</taxon>
    </lineage>
</organism>
<dbReference type="Proteomes" id="UP000238312">
    <property type="component" value="Unassembled WGS sequence"/>
</dbReference>
<dbReference type="InterPro" id="IPR029058">
    <property type="entry name" value="AB_hydrolase_fold"/>
</dbReference>
<reference evidence="2 3" key="1">
    <citation type="submission" date="2018-03" db="EMBL/GenBank/DDBJ databases">
        <title>Genomic Encyclopedia of Type Strains, Phase III (KMG-III): the genomes of soil and plant-associated and newly described type strains.</title>
        <authorList>
            <person name="Whitman W."/>
        </authorList>
    </citation>
    <scope>NUCLEOTIDE SEQUENCE [LARGE SCALE GENOMIC DNA]</scope>
    <source>
        <strain evidence="2 3">CGMCC 4.7104</strain>
    </source>
</reference>
<dbReference type="Gene3D" id="3.40.50.1820">
    <property type="entry name" value="alpha/beta hydrolase"/>
    <property type="match status" value="1"/>
</dbReference>
<keyword evidence="3" id="KW-1185">Reference proteome</keyword>
<evidence type="ECO:0000313" key="3">
    <source>
        <dbReference type="Proteomes" id="UP000238312"/>
    </source>
</evidence>
<dbReference type="AlphaFoldDB" id="A0A2T0MX91"/>
<dbReference type="EMBL" id="PVNG01000010">
    <property type="protein sequence ID" value="PRX63694.1"/>
    <property type="molecule type" value="Genomic_DNA"/>
</dbReference>
<accession>A0A2T0MX91</accession>
<evidence type="ECO:0000313" key="2">
    <source>
        <dbReference type="EMBL" id="PRX63694.1"/>
    </source>
</evidence>
<feature type="chain" id="PRO_5015423748" description="Secretory lipase" evidence="1">
    <location>
        <begin position="30"/>
        <end position="418"/>
    </location>
</feature>
<dbReference type="GO" id="GO:0004806">
    <property type="term" value="F:triacylglycerol lipase activity"/>
    <property type="evidence" value="ECO:0007669"/>
    <property type="project" value="InterPro"/>
</dbReference>
<dbReference type="PANTHER" id="PTHR34853:SF1">
    <property type="entry name" value="LIPASE 5"/>
    <property type="match status" value="1"/>
</dbReference>
<dbReference type="Gene3D" id="1.10.260.160">
    <property type="match status" value="1"/>
</dbReference>
<protein>
    <recommendedName>
        <fullName evidence="4">Secretory lipase</fullName>
    </recommendedName>
</protein>
<feature type="signal peptide" evidence="1">
    <location>
        <begin position="1"/>
        <end position="29"/>
    </location>
</feature>
<dbReference type="GO" id="GO:0016042">
    <property type="term" value="P:lipid catabolic process"/>
    <property type="evidence" value="ECO:0007669"/>
    <property type="project" value="InterPro"/>
</dbReference>
<name>A0A2T0MX91_9ACTN</name>